<evidence type="ECO:0000313" key="5">
    <source>
        <dbReference type="EMBL" id="KZS60747.1"/>
    </source>
</evidence>
<evidence type="ECO:0000313" key="6">
    <source>
        <dbReference type="Proteomes" id="UP000077342"/>
    </source>
</evidence>
<dbReference type="Gene3D" id="3.40.50.1820">
    <property type="entry name" value="alpha/beta hydrolase"/>
    <property type="match status" value="1"/>
</dbReference>
<protein>
    <submittedName>
        <fullName evidence="5">Lipase</fullName>
    </submittedName>
</protein>
<sequence>MPSLDQTADERPALDSILLKVLDAVPFRLSTDDGIDAMRQRMRDLPRRPVHPDLRVEDRSIDGPAGGIGIRIYWPPPDSVQGSAPPVVLYFHGGGFVMGDLDTHDGTCRHHAVGAGAVIVSVDYRLAPEHPYPAAVEDAWAATLWAAERAADIEADSTRLAVAGDSAGGTIAAVMAQQARDNAGPNLAFQLLWYPSTMWDQSLPSFTENATAQILDAKAVAAFSRWYAGGIDLSDPPPGMAPGRAQNLAGLPPAYIGVAGYDPLRDDGIRYGDLLSAAGVPVEVHNAETMVHGYVGYAGVVPAATAAMDRGLTALREALHG</sequence>
<organism evidence="5 6">
    <name type="scientific">Mycobacterium ostraviense</name>
    <dbReference type="NCBI Taxonomy" id="2738409"/>
    <lineage>
        <taxon>Bacteria</taxon>
        <taxon>Bacillati</taxon>
        <taxon>Actinomycetota</taxon>
        <taxon>Actinomycetes</taxon>
        <taxon>Mycobacteriales</taxon>
        <taxon>Mycobacteriaceae</taxon>
        <taxon>Mycobacterium</taxon>
    </lineage>
</organism>
<feature type="domain" description="Alpha/beta hydrolase fold-3" evidence="4">
    <location>
        <begin position="88"/>
        <end position="295"/>
    </location>
</feature>
<evidence type="ECO:0000256" key="2">
    <source>
        <dbReference type="ARBA" id="ARBA00022801"/>
    </source>
</evidence>
<dbReference type="Pfam" id="PF07859">
    <property type="entry name" value="Abhydrolase_3"/>
    <property type="match status" value="1"/>
</dbReference>
<dbReference type="FunFam" id="3.40.50.1820:FF:000089">
    <property type="entry name" value="Alpha/beta hydrolase"/>
    <property type="match status" value="1"/>
</dbReference>
<dbReference type="PROSITE" id="PS01173">
    <property type="entry name" value="LIPASE_GDXG_HIS"/>
    <property type="match status" value="1"/>
</dbReference>
<dbReference type="PANTHER" id="PTHR48081">
    <property type="entry name" value="AB HYDROLASE SUPERFAMILY PROTEIN C4A8.06C"/>
    <property type="match status" value="1"/>
</dbReference>
<dbReference type="InterPro" id="IPR033140">
    <property type="entry name" value="Lipase_GDXG_put_SER_AS"/>
</dbReference>
<evidence type="ECO:0000256" key="3">
    <source>
        <dbReference type="PROSITE-ProRule" id="PRU10038"/>
    </source>
</evidence>
<dbReference type="RefSeq" id="WP_075511665.1">
    <property type="nucleotide sequence ID" value="NZ_CP089224.1"/>
</dbReference>
<dbReference type="InterPro" id="IPR029058">
    <property type="entry name" value="AB_hydrolase_fold"/>
</dbReference>
<dbReference type="AlphaFoldDB" id="A0A163YSI9"/>
<dbReference type="InterPro" id="IPR050300">
    <property type="entry name" value="GDXG_lipolytic_enzyme"/>
</dbReference>
<feature type="active site" evidence="3">
    <location>
        <position position="166"/>
    </location>
</feature>
<comment type="caution">
    <text evidence="5">The sequence shown here is derived from an EMBL/GenBank/DDBJ whole genome shotgun (WGS) entry which is preliminary data.</text>
</comment>
<dbReference type="GO" id="GO:0016787">
    <property type="term" value="F:hydrolase activity"/>
    <property type="evidence" value="ECO:0007669"/>
    <property type="project" value="UniProtKB-KW"/>
</dbReference>
<dbReference type="Proteomes" id="UP000077342">
    <property type="component" value="Unassembled WGS sequence"/>
</dbReference>
<evidence type="ECO:0000259" key="4">
    <source>
        <dbReference type="Pfam" id="PF07859"/>
    </source>
</evidence>
<keyword evidence="6" id="KW-1185">Reference proteome</keyword>
<dbReference type="InterPro" id="IPR013094">
    <property type="entry name" value="AB_hydrolase_3"/>
</dbReference>
<evidence type="ECO:0000256" key="1">
    <source>
        <dbReference type="ARBA" id="ARBA00010515"/>
    </source>
</evidence>
<dbReference type="PROSITE" id="PS01174">
    <property type="entry name" value="LIPASE_GDXG_SER"/>
    <property type="match status" value="1"/>
</dbReference>
<dbReference type="SUPFAM" id="SSF53474">
    <property type="entry name" value="alpha/beta-Hydrolases"/>
    <property type="match status" value="1"/>
</dbReference>
<comment type="similarity">
    <text evidence="1">Belongs to the 'GDXG' lipolytic enzyme family.</text>
</comment>
<reference evidence="6" key="1">
    <citation type="submission" date="2016-04" db="EMBL/GenBank/DDBJ databases">
        <authorList>
            <person name="Strapagiel D."/>
            <person name="Borowka P."/>
            <person name="Marciniak B."/>
            <person name="Bakula Z."/>
            <person name="Van Ingen J."/>
            <person name="Safianowska A."/>
            <person name="Dziadek J."/>
            <person name="Jagielski T."/>
        </authorList>
    </citation>
    <scope>NUCLEOTIDE SEQUENCE [LARGE SCALE GENOMIC DNA]</scope>
    <source>
        <strain evidence="6">1010001458</strain>
    </source>
</reference>
<proteinExistence type="inferred from homology"/>
<gene>
    <name evidence="5" type="ORF">A4G28_24595</name>
</gene>
<dbReference type="PANTHER" id="PTHR48081:SF8">
    <property type="entry name" value="ALPHA_BETA HYDROLASE FOLD-3 DOMAIN-CONTAINING PROTEIN-RELATED"/>
    <property type="match status" value="1"/>
</dbReference>
<dbReference type="InterPro" id="IPR002168">
    <property type="entry name" value="Lipase_GDXG_HIS_AS"/>
</dbReference>
<keyword evidence="2" id="KW-0378">Hydrolase</keyword>
<name>A0A163YSI9_9MYCO</name>
<dbReference type="EMBL" id="LWCI01000122">
    <property type="protein sequence ID" value="KZS60747.1"/>
    <property type="molecule type" value="Genomic_DNA"/>
</dbReference>
<accession>A0A163YSI9</accession>